<keyword evidence="5 7" id="KW-0472">Membrane</keyword>
<evidence type="ECO:0000256" key="4">
    <source>
        <dbReference type="ARBA" id="ARBA00022989"/>
    </source>
</evidence>
<feature type="transmembrane region" description="Helical" evidence="7">
    <location>
        <begin position="156"/>
        <end position="173"/>
    </location>
</feature>
<keyword evidence="9" id="KW-1185">Reference proteome</keyword>
<reference evidence="8" key="1">
    <citation type="submission" date="2020-05" db="EMBL/GenBank/DDBJ databases">
        <title>Phylogenomic resolution of chytrid fungi.</title>
        <authorList>
            <person name="Stajich J.E."/>
            <person name="Amses K."/>
            <person name="Simmons R."/>
            <person name="Seto K."/>
            <person name="Myers J."/>
            <person name="Bonds A."/>
            <person name="Quandt C.A."/>
            <person name="Barry K."/>
            <person name="Liu P."/>
            <person name="Grigoriev I."/>
            <person name="Longcore J.E."/>
            <person name="James T.Y."/>
        </authorList>
    </citation>
    <scope>NUCLEOTIDE SEQUENCE</scope>
    <source>
        <strain evidence="8">JEL0379</strain>
    </source>
</reference>
<feature type="transmembrane region" description="Helical" evidence="7">
    <location>
        <begin position="125"/>
        <end position="144"/>
    </location>
</feature>
<feature type="transmembrane region" description="Helical" evidence="7">
    <location>
        <begin position="20"/>
        <end position="36"/>
    </location>
</feature>
<comment type="similarity">
    <text evidence="2">Belongs to the TDE1 family.</text>
</comment>
<proteinExistence type="inferred from homology"/>
<evidence type="ECO:0000256" key="2">
    <source>
        <dbReference type="ARBA" id="ARBA00006665"/>
    </source>
</evidence>
<evidence type="ECO:0000313" key="8">
    <source>
        <dbReference type="EMBL" id="KAJ3180644.1"/>
    </source>
</evidence>
<sequence>MYDVRSSRDFRSSIQNGYWAWKLLAWAGLVVLNFFIPNEVFMFVGRWIDMPGAFLFILIQIVLLIDFAHTFSETLLELWEENEDRRYLGLLLVVTFGAFAAAIALTGVLFAWFGSPACKLNQFFISFNLILCFIVSASSILPAVQEANQKNGLAQAAMIAIYATYLVASAIISEPQDPERGNVCNPTNRSEKTQTTTLVLGTVFTFIALAYSTTRAATKSGAMGGGGGEDEASLPLISDQASGGRHLRSAVDSGALPSRALYDKDDEDDGEGRFGPPSDDEKDGVQYSYSFFHFIFFLASMYLAMLMTAWNYVDKTDEVAAVGKSMGAVWVKIVSGWIVLALYGWTLFAPVLLPDRFGP</sequence>
<keyword evidence="4 7" id="KW-1133">Transmembrane helix</keyword>
<dbReference type="PANTHER" id="PTHR10383:SF9">
    <property type="entry name" value="SERINE INCORPORATOR, ISOFORM F"/>
    <property type="match status" value="1"/>
</dbReference>
<dbReference type="Proteomes" id="UP001212152">
    <property type="component" value="Unassembled WGS sequence"/>
</dbReference>
<evidence type="ECO:0000256" key="3">
    <source>
        <dbReference type="ARBA" id="ARBA00022692"/>
    </source>
</evidence>
<feature type="transmembrane region" description="Helical" evidence="7">
    <location>
        <begin position="333"/>
        <end position="353"/>
    </location>
</feature>
<accession>A0AAD5TPC0</accession>
<evidence type="ECO:0000256" key="7">
    <source>
        <dbReference type="SAM" id="Phobius"/>
    </source>
</evidence>
<feature type="region of interest" description="Disordered" evidence="6">
    <location>
        <begin position="260"/>
        <end position="281"/>
    </location>
</feature>
<comment type="subcellular location">
    <subcellularLocation>
        <location evidence="1">Membrane</location>
        <topology evidence="1">Multi-pass membrane protein</topology>
    </subcellularLocation>
</comment>
<protein>
    <recommendedName>
        <fullName evidence="10">Membrane protein TMS1</fullName>
    </recommendedName>
</protein>
<evidence type="ECO:0000256" key="5">
    <source>
        <dbReference type="ARBA" id="ARBA00023136"/>
    </source>
</evidence>
<gene>
    <name evidence="8" type="ORF">HDU87_001757</name>
</gene>
<evidence type="ECO:0008006" key="10">
    <source>
        <dbReference type="Google" id="ProtNLM"/>
    </source>
</evidence>
<dbReference type="PANTHER" id="PTHR10383">
    <property type="entry name" value="SERINE INCORPORATOR"/>
    <property type="match status" value="1"/>
</dbReference>
<feature type="transmembrane region" description="Helical" evidence="7">
    <location>
        <begin position="48"/>
        <end position="67"/>
    </location>
</feature>
<feature type="transmembrane region" description="Helical" evidence="7">
    <location>
        <begin position="88"/>
        <end position="113"/>
    </location>
</feature>
<keyword evidence="3 7" id="KW-0812">Transmembrane</keyword>
<name>A0AAD5TPC0_9FUNG</name>
<dbReference type="EMBL" id="JADGJQ010000015">
    <property type="protein sequence ID" value="KAJ3180644.1"/>
    <property type="molecule type" value="Genomic_DNA"/>
</dbReference>
<feature type="transmembrane region" description="Helical" evidence="7">
    <location>
        <begin position="291"/>
        <end position="313"/>
    </location>
</feature>
<feature type="transmembrane region" description="Helical" evidence="7">
    <location>
        <begin position="193"/>
        <end position="211"/>
    </location>
</feature>
<organism evidence="8 9">
    <name type="scientific">Geranomyces variabilis</name>
    <dbReference type="NCBI Taxonomy" id="109894"/>
    <lineage>
        <taxon>Eukaryota</taxon>
        <taxon>Fungi</taxon>
        <taxon>Fungi incertae sedis</taxon>
        <taxon>Chytridiomycota</taxon>
        <taxon>Chytridiomycota incertae sedis</taxon>
        <taxon>Chytridiomycetes</taxon>
        <taxon>Spizellomycetales</taxon>
        <taxon>Powellomycetaceae</taxon>
        <taxon>Geranomyces</taxon>
    </lineage>
</organism>
<dbReference type="InterPro" id="IPR005016">
    <property type="entry name" value="TDE1/TMS"/>
</dbReference>
<dbReference type="Pfam" id="PF03348">
    <property type="entry name" value="Serinc"/>
    <property type="match status" value="1"/>
</dbReference>
<evidence type="ECO:0000256" key="1">
    <source>
        <dbReference type="ARBA" id="ARBA00004141"/>
    </source>
</evidence>
<comment type="caution">
    <text evidence="8">The sequence shown here is derived from an EMBL/GenBank/DDBJ whole genome shotgun (WGS) entry which is preliminary data.</text>
</comment>
<evidence type="ECO:0000256" key="6">
    <source>
        <dbReference type="SAM" id="MobiDB-lite"/>
    </source>
</evidence>
<dbReference type="GO" id="GO:0016020">
    <property type="term" value="C:membrane"/>
    <property type="evidence" value="ECO:0007669"/>
    <property type="project" value="UniProtKB-SubCell"/>
</dbReference>
<dbReference type="AlphaFoldDB" id="A0AAD5TPC0"/>
<evidence type="ECO:0000313" key="9">
    <source>
        <dbReference type="Proteomes" id="UP001212152"/>
    </source>
</evidence>